<dbReference type="InterPro" id="IPR004879">
    <property type="entry name" value="Ssp411-like_TRX"/>
</dbReference>
<keyword evidence="3" id="KW-1185">Reference proteome</keyword>
<reference evidence="3" key="1">
    <citation type="journal article" date="2019" name="Int. J. Syst. Evol. Microbiol.">
        <title>The Global Catalogue of Microorganisms (GCM) 10K type strain sequencing project: providing services to taxonomists for standard genome sequencing and annotation.</title>
        <authorList>
            <consortium name="The Broad Institute Genomics Platform"/>
            <consortium name="The Broad Institute Genome Sequencing Center for Infectious Disease"/>
            <person name="Wu L."/>
            <person name="Ma J."/>
        </authorList>
    </citation>
    <scope>NUCLEOTIDE SEQUENCE [LARGE SCALE GENOMIC DNA]</scope>
    <source>
        <strain evidence="3">JCM 16083</strain>
    </source>
</reference>
<dbReference type="SUPFAM" id="SSF48208">
    <property type="entry name" value="Six-hairpin glycosidases"/>
    <property type="match status" value="1"/>
</dbReference>
<evidence type="ECO:0000313" key="2">
    <source>
        <dbReference type="EMBL" id="GAA0874162.1"/>
    </source>
</evidence>
<dbReference type="CDD" id="cd02955">
    <property type="entry name" value="SSP411"/>
    <property type="match status" value="1"/>
</dbReference>
<dbReference type="InterPro" id="IPR036249">
    <property type="entry name" value="Thioredoxin-like_sf"/>
</dbReference>
<dbReference type="PANTHER" id="PTHR42899:SF1">
    <property type="entry name" value="SPERMATOGENESIS-ASSOCIATED PROTEIN 20"/>
    <property type="match status" value="1"/>
</dbReference>
<dbReference type="InterPro" id="IPR024705">
    <property type="entry name" value="Ssp411"/>
</dbReference>
<dbReference type="EMBL" id="BAAAFH010000003">
    <property type="protein sequence ID" value="GAA0874162.1"/>
    <property type="molecule type" value="Genomic_DNA"/>
</dbReference>
<accession>A0ABP3Y0D3</accession>
<dbReference type="Gene3D" id="3.40.30.10">
    <property type="entry name" value="Glutaredoxin"/>
    <property type="match status" value="1"/>
</dbReference>
<dbReference type="Pfam" id="PF03190">
    <property type="entry name" value="Thioredox_DsbH"/>
    <property type="match status" value="1"/>
</dbReference>
<organism evidence="2 3">
    <name type="scientific">Wandonia haliotis</name>
    <dbReference type="NCBI Taxonomy" id="574963"/>
    <lineage>
        <taxon>Bacteria</taxon>
        <taxon>Pseudomonadati</taxon>
        <taxon>Bacteroidota</taxon>
        <taxon>Flavobacteriia</taxon>
        <taxon>Flavobacteriales</taxon>
        <taxon>Crocinitomicaceae</taxon>
        <taxon>Wandonia</taxon>
    </lineage>
</organism>
<dbReference type="Proteomes" id="UP001501126">
    <property type="component" value="Unassembled WGS sequence"/>
</dbReference>
<dbReference type="SUPFAM" id="SSF52833">
    <property type="entry name" value="Thioredoxin-like"/>
    <property type="match status" value="1"/>
</dbReference>
<dbReference type="PANTHER" id="PTHR42899">
    <property type="entry name" value="SPERMATOGENESIS-ASSOCIATED PROTEIN 20"/>
    <property type="match status" value="1"/>
</dbReference>
<evidence type="ECO:0000313" key="3">
    <source>
        <dbReference type="Proteomes" id="UP001501126"/>
    </source>
</evidence>
<feature type="domain" description="Spermatogenesis-associated protein 20-like TRX" evidence="1">
    <location>
        <begin position="9"/>
        <end position="162"/>
    </location>
</feature>
<dbReference type="PIRSF" id="PIRSF006402">
    <property type="entry name" value="UCP006402_thioredoxin"/>
    <property type="match status" value="1"/>
</dbReference>
<dbReference type="Gene3D" id="1.50.10.20">
    <property type="match status" value="2"/>
</dbReference>
<sequence length="677" mass="78642">MTKDKHKHTNALIHESSPYLLQHAHNPVNWVNWSESAFEKAKEENKLVLISVGYSSCHWCHVMEKESFEDEEVAAYMNMHFICIKVDREERPDVDQVYMNAVQLMTQRGGWPLNCFALPDGRPIYGGTYFPQEQWLHVLRSLVHTYTTDPQRVEEYARTLKEGIEQSELIEVKTTVSQFEEERLHELVTRWKHQFDDDEGGANRAPKFPLPNNYRFLLRYAMKYEDPRVKRHALLTLTKMAQGGIYDQIGGGFARYSVDTLWKVPHFEKMLYDNAQLLSLYADGYKLTQDPEYLQVIRQTVTWLKREMLDPSGSFYSALDADSEGEEGKYYVWSEQELKELLRDDYTWFADLFEVENEGIWEEDKSILLRKQSLAQFAQKSDQTIEAMTENVNRAFDILLQARTKRIPPGLDDKSLTSWNAMLISGLCDAYSVTGDPEYVQLAMNCAEWIKNSQTKEEGTLWHTWKNGRSSIDGFLEDYAFVISAWISLYTVTFDEQWLLAAKALTETTIEQFEDEKSGMFFFTDKDSELIVRKMEINDNVIPSTNSQMANNLFLLGKYFSQDEWTDKAKQMLANVYDGMEDYGSGYSNWAWLLMNFSTPFYETVIGGKDWKSSLSEWNLYYIPESIVCGGNQQGELEITVGKLETDKNKWYVCENKSCQAPVSSFDEAFRSIKTPQ</sequence>
<dbReference type="InterPro" id="IPR008928">
    <property type="entry name" value="6-hairpin_glycosidase_sf"/>
</dbReference>
<evidence type="ECO:0000259" key="1">
    <source>
        <dbReference type="Pfam" id="PF03190"/>
    </source>
</evidence>
<gene>
    <name evidence="2" type="ORF">GCM10009118_05700</name>
</gene>
<dbReference type="RefSeq" id="WP_343784932.1">
    <property type="nucleotide sequence ID" value="NZ_BAAAFH010000003.1"/>
</dbReference>
<comment type="caution">
    <text evidence="2">The sequence shown here is derived from an EMBL/GenBank/DDBJ whole genome shotgun (WGS) entry which is preliminary data.</text>
</comment>
<name>A0ABP3Y0D3_9FLAO</name>
<protein>
    <submittedName>
        <fullName evidence="2">Thioredoxin domain-containing protein</fullName>
    </submittedName>
</protein>
<proteinExistence type="predicted"/>